<dbReference type="Pfam" id="PF06624">
    <property type="entry name" value="RAMP4"/>
    <property type="match status" value="1"/>
</dbReference>
<sequence length="79" mass="8768">MAQTPQQRRANERFAKNEAAKRGKGPSVSKPKQQNKSPISMSWVVILAFVVCGGLILELFRIVPEIWNTVASMLSRITG</sequence>
<dbReference type="InterPro" id="IPR010580">
    <property type="entry name" value="ER_stress-assoc"/>
</dbReference>
<evidence type="ECO:0000313" key="8">
    <source>
        <dbReference type="EMBL" id="CEJ57532.1"/>
    </source>
</evidence>
<accession>A0A0F7TRB3</accession>
<protein>
    <recommendedName>
        <fullName evidence="6">Stress-associated endoplasmic reticulum protein</fullName>
    </recommendedName>
</protein>
<evidence type="ECO:0000256" key="2">
    <source>
        <dbReference type="ARBA" id="ARBA00022692"/>
    </source>
</evidence>
<feature type="transmembrane region" description="Helical" evidence="6">
    <location>
        <begin position="40"/>
        <end position="63"/>
    </location>
</feature>
<evidence type="ECO:0000256" key="5">
    <source>
        <dbReference type="ARBA" id="ARBA00023136"/>
    </source>
</evidence>
<proteinExistence type="inferred from homology"/>
<gene>
    <name evidence="8" type="ORF">PMG11_06223</name>
</gene>
<evidence type="ECO:0000256" key="3">
    <source>
        <dbReference type="ARBA" id="ARBA00022824"/>
    </source>
</evidence>
<evidence type="ECO:0000256" key="4">
    <source>
        <dbReference type="ARBA" id="ARBA00022989"/>
    </source>
</evidence>
<dbReference type="AlphaFoldDB" id="A0A0F7TRB3"/>
<evidence type="ECO:0000256" key="1">
    <source>
        <dbReference type="ARBA" id="ARBA00005500"/>
    </source>
</evidence>
<name>A0A0F7TRB3_PENBI</name>
<reference evidence="9" key="1">
    <citation type="journal article" date="2015" name="Genome Announc.">
        <title>Draft genome sequence of the fungus Penicillium brasilianum MG11.</title>
        <authorList>
            <person name="Horn F."/>
            <person name="Linde J."/>
            <person name="Mattern D.J."/>
            <person name="Walther G."/>
            <person name="Guthke R."/>
            <person name="Brakhage A.A."/>
            <person name="Valiante V."/>
        </authorList>
    </citation>
    <scope>NUCLEOTIDE SEQUENCE [LARGE SCALE GENOMIC DNA]</scope>
    <source>
        <strain evidence="9">MG11</strain>
    </source>
</reference>
<comment type="subcellular location">
    <subcellularLocation>
        <location evidence="6">Membrane</location>
        <topology evidence="6">Single-pass membrane protein</topology>
    </subcellularLocation>
    <subcellularLocation>
        <location evidence="6">Endoplasmic reticulum membrane</location>
        <topology evidence="6">Single-pass membrane protein</topology>
    </subcellularLocation>
</comment>
<comment type="similarity">
    <text evidence="1 6">Belongs to the RAMP4 family.</text>
</comment>
<dbReference type="OrthoDB" id="16679at2759"/>
<organism evidence="8 9">
    <name type="scientific">Penicillium brasilianum</name>
    <dbReference type="NCBI Taxonomy" id="104259"/>
    <lineage>
        <taxon>Eukaryota</taxon>
        <taxon>Fungi</taxon>
        <taxon>Dikarya</taxon>
        <taxon>Ascomycota</taxon>
        <taxon>Pezizomycotina</taxon>
        <taxon>Eurotiomycetes</taxon>
        <taxon>Eurotiomycetidae</taxon>
        <taxon>Eurotiales</taxon>
        <taxon>Aspergillaceae</taxon>
        <taxon>Penicillium</taxon>
    </lineage>
</organism>
<evidence type="ECO:0000256" key="7">
    <source>
        <dbReference type="SAM" id="MobiDB-lite"/>
    </source>
</evidence>
<feature type="region of interest" description="Disordered" evidence="7">
    <location>
        <begin position="1"/>
        <end position="37"/>
    </location>
</feature>
<evidence type="ECO:0000256" key="6">
    <source>
        <dbReference type="RuleBase" id="RU364120"/>
    </source>
</evidence>
<keyword evidence="5 6" id="KW-0472">Membrane</keyword>
<keyword evidence="9" id="KW-1185">Reference proteome</keyword>
<comment type="function">
    <text evidence="6">Interacts with target proteins during translocation into the lumen of the endoplasmic reticulum. Protects unfolded target proteins against degradation and facilitate correct glycosylation.</text>
</comment>
<evidence type="ECO:0000313" key="9">
    <source>
        <dbReference type="Proteomes" id="UP000042958"/>
    </source>
</evidence>
<keyword evidence="3 6" id="KW-0256">Endoplasmic reticulum</keyword>
<keyword evidence="2 6" id="KW-0812">Transmembrane</keyword>
<feature type="compositionally biased region" description="Basic and acidic residues" evidence="7">
    <location>
        <begin position="9"/>
        <end position="21"/>
    </location>
</feature>
<keyword evidence="4 6" id="KW-1133">Transmembrane helix</keyword>
<dbReference type="EMBL" id="CDHK01000005">
    <property type="protein sequence ID" value="CEJ57532.1"/>
    <property type="molecule type" value="Genomic_DNA"/>
</dbReference>
<dbReference type="Proteomes" id="UP000042958">
    <property type="component" value="Unassembled WGS sequence"/>
</dbReference>
<dbReference type="GO" id="GO:0005789">
    <property type="term" value="C:endoplasmic reticulum membrane"/>
    <property type="evidence" value="ECO:0007669"/>
    <property type="project" value="UniProtKB-SubCell"/>
</dbReference>